<feature type="region of interest" description="Disordered" evidence="1">
    <location>
        <begin position="1"/>
        <end position="87"/>
    </location>
</feature>
<feature type="compositionally biased region" description="Polar residues" evidence="1">
    <location>
        <begin position="42"/>
        <end position="56"/>
    </location>
</feature>
<keyword evidence="3" id="KW-1185">Reference proteome</keyword>
<reference evidence="2 3" key="1">
    <citation type="submission" date="2014-08" db="EMBL/GenBank/DDBJ databases">
        <title>Methylacidiphilum kamchatkense strain Kam1 draft genome sequence.</title>
        <authorList>
            <person name="Birkeland N.-K."/>
            <person name="Erikstad H.A."/>
        </authorList>
    </citation>
    <scope>NUCLEOTIDE SEQUENCE [LARGE SCALE GENOMIC DNA]</scope>
    <source>
        <strain evidence="2 3">Kam1</strain>
    </source>
</reference>
<protein>
    <submittedName>
        <fullName evidence="2">Uncharacterized protein</fullName>
    </submittedName>
</protein>
<organism evidence="2 3">
    <name type="scientific">Methylacidiphilum kamchatkense Kam1</name>
    <dbReference type="NCBI Taxonomy" id="1202785"/>
    <lineage>
        <taxon>Bacteria</taxon>
        <taxon>Pseudomonadati</taxon>
        <taxon>Verrucomicrobiota</taxon>
        <taxon>Methylacidiphilae</taxon>
        <taxon>Methylacidiphilales</taxon>
        <taxon>Methylacidiphilaceae</taxon>
        <taxon>Methylacidiphilum (ex Ratnadevi et al. 2023)</taxon>
    </lineage>
</organism>
<dbReference type="EMBL" id="JQNX01000001">
    <property type="protein sequence ID" value="KIE59258.1"/>
    <property type="molecule type" value="Genomic_DNA"/>
</dbReference>
<sequence length="87" mass="9506">MTSPPGNVGAAAERGSAVVGKVRPVRHEGAQSKTHRSRKQTVRTIANVFNSRNTQKSYKKKSKGISQRRKKEVSPKKSGTPLRILPA</sequence>
<comment type="caution">
    <text evidence="2">The sequence shown here is derived from an EMBL/GenBank/DDBJ whole genome shotgun (WGS) entry which is preliminary data.</text>
</comment>
<name>A0ABR4ZZY9_9BACT</name>
<proteinExistence type="predicted"/>
<accession>A0ABR4ZZY9</accession>
<evidence type="ECO:0000256" key="1">
    <source>
        <dbReference type="SAM" id="MobiDB-lite"/>
    </source>
</evidence>
<feature type="compositionally biased region" description="Basic residues" evidence="1">
    <location>
        <begin position="57"/>
        <end position="71"/>
    </location>
</feature>
<evidence type="ECO:0000313" key="3">
    <source>
        <dbReference type="Proteomes" id="UP000031594"/>
    </source>
</evidence>
<dbReference type="Proteomes" id="UP000031594">
    <property type="component" value="Unassembled WGS sequence"/>
</dbReference>
<evidence type="ECO:0000313" key="2">
    <source>
        <dbReference type="EMBL" id="KIE59258.1"/>
    </source>
</evidence>
<gene>
    <name evidence="2" type="ORF">A946_00580</name>
</gene>